<protein>
    <submittedName>
        <fullName evidence="1">Uncharacterized protein</fullName>
    </submittedName>
</protein>
<accession>A0A5B7DBA5</accession>
<dbReference type="AlphaFoldDB" id="A0A5B7DBA5"/>
<comment type="caution">
    <text evidence="1">The sequence shown here is derived from an EMBL/GenBank/DDBJ whole genome shotgun (WGS) entry which is preliminary data.</text>
</comment>
<evidence type="ECO:0000313" key="2">
    <source>
        <dbReference type="Proteomes" id="UP000324222"/>
    </source>
</evidence>
<proteinExistence type="predicted"/>
<evidence type="ECO:0000313" key="1">
    <source>
        <dbReference type="EMBL" id="MPC18560.1"/>
    </source>
</evidence>
<keyword evidence="2" id="KW-1185">Reference proteome</keyword>
<name>A0A5B7DBA5_PORTR</name>
<reference evidence="1 2" key="1">
    <citation type="submission" date="2019-05" db="EMBL/GenBank/DDBJ databases">
        <title>Another draft genome of Portunus trituberculatus and its Hox gene families provides insights of decapod evolution.</title>
        <authorList>
            <person name="Jeong J.-H."/>
            <person name="Song I."/>
            <person name="Kim S."/>
            <person name="Choi T."/>
            <person name="Kim D."/>
            <person name="Ryu S."/>
            <person name="Kim W."/>
        </authorList>
    </citation>
    <scope>NUCLEOTIDE SEQUENCE [LARGE SCALE GENOMIC DNA]</scope>
    <source>
        <tissue evidence="1">Muscle</tissue>
    </source>
</reference>
<gene>
    <name evidence="1" type="ORF">E2C01_011447</name>
</gene>
<organism evidence="1 2">
    <name type="scientific">Portunus trituberculatus</name>
    <name type="common">Swimming crab</name>
    <name type="synonym">Neptunus trituberculatus</name>
    <dbReference type="NCBI Taxonomy" id="210409"/>
    <lineage>
        <taxon>Eukaryota</taxon>
        <taxon>Metazoa</taxon>
        <taxon>Ecdysozoa</taxon>
        <taxon>Arthropoda</taxon>
        <taxon>Crustacea</taxon>
        <taxon>Multicrustacea</taxon>
        <taxon>Malacostraca</taxon>
        <taxon>Eumalacostraca</taxon>
        <taxon>Eucarida</taxon>
        <taxon>Decapoda</taxon>
        <taxon>Pleocyemata</taxon>
        <taxon>Brachyura</taxon>
        <taxon>Eubrachyura</taxon>
        <taxon>Portunoidea</taxon>
        <taxon>Portunidae</taxon>
        <taxon>Portuninae</taxon>
        <taxon>Portunus</taxon>
    </lineage>
</organism>
<dbReference type="EMBL" id="VSRR010000692">
    <property type="protein sequence ID" value="MPC18560.1"/>
    <property type="molecule type" value="Genomic_DNA"/>
</dbReference>
<sequence>MDRVQLHASHSYAFLPHNLVTRPLGQRINLHQATATVPGPAVHHVWQTPHQYCADMSLLCCVLLFQKISDKPEEVTEAKGCTMHIDYRDKATQMWFRPFMLQLDK</sequence>
<dbReference type="Proteomes" id="UP000324222">
    <property type="component" value="Unassembled WGS sequence"/>
</dbReference>